<keyword evidence="8" id="KW-1185">Reference proteome</keyword>
<dbReference type="Proteomes" id="UP000029221">
    <property type="component" value="Unassembled WGS sequence"/>
</dbReference>
<name>A0A090Q338_9FLAO</name>
<evidence type="ECO:0000313" key="8">
    <source>
        <dbReference type="Proteomes" id="UP000029221"/>
    </source>
</evidence>
<reference evidence="7" key="1">
    <citation type="journal article" date="2014" name="Genome Announc.">
        <title>Draft Genome Sequences of Marine Flavobacterium Nonlabens Strains NR17, NR24, NR27, NR32, NR33, and Ara13.</title>
        <authorList>
            <person name="Nakanishi M."/>
            <person name="Meirelles P."/>
            <person name="Suzuki R."/>
            <person name="Takatani N."/>
            <person name="Mino S."/>
            <person name="Suda W."/>
            <person name="Oshima K."/>
            <person name="Hattori M."/>
            <person name="Ohkuma M."/>
            <person name="Hosokawa M."/>
            <person name="Miyashita K."/>
            <person name="Thompson F.L."/>
            <person name="Niwa A."/>
            <person name="Sawabe T."/>
            <person name="Sawabe T."/>
        </authorList>
    </citation>
    <scope>NUCLEOTIDE SEQUENCE [LARGE SCALE GENOMIC DNA]</scope>
    <source>
        <strain evidence="7">JCM 19294</strain>
    </source>
</reference>
<dbReference type="InterPro" id="IPR016192">
    <property type="entry name" value="APOBEC/CMP_deaminase_Zn-bd"/>
</dbReference>
<dbReference type="PANTHER" id="PTHR11079">
    <property type="entry name" value="CYTOSINE DEAMINASE FAMILY MEMBER"/>
    <property type="match status" value="1"/>
</dbReference>
<dbReference type="UniPathway" id="UPA00275">
    <property type="reaction ID" value="UER00401"/>
</dbReference>
<keyword evidence="3" id="KW-0479">Metal-binding</keyword>
<keyword evidence="5" id="KW-0472">Membrane</keyword>
<dbReference type="PANTHER" id="PTHR11079:SF162">
    <property type="entry name" value="RIBOFLAVIN BIOSYNTHESIS PROTEIN PYRD, CHLOROPLASTIC"/>
    <property type="match status" value="1"/>
</dbReference>
<sequence>MDWVALSLYAVPSLGAPYSSIVCWIIFLTTVLSSGRIGLIIIISKVHLVTIISLLLSLNLTQPCDLNLTFAGIMNKDELYMQRCLQLAQNGLGTTYPNPLVGSVIVYENKIISEGWHQKAGKPHAEVNAINNAIKKLGEEKFEKIAPKCSIYVNLEPCSHTGKTPPCALLLVRYNFKEVIVGTLDPHDKVAGRGIKILEEAGISCKTGILVDKCNEVNKRFFSFHKYKKPYVLLKWAQTNDAISRRNLRLRSNLFGLQIHTAYKGCINNDPQKTLF</sequence>
<evidence type="ECO:0000259" key="6">
    <source>
        <dbReference type="PROSITE" id="PS51747"/>
    </source>
</evidence>
<keyword evidence="7" id="KW-0560">Oxidoreductase</keyword>
<dbReference type="AlphaFoldDB" id="A0A090Q338"/>
<dbReference type="NCBIfam" id="TIGR00326">
    <property type="entry name" value="eubact_ribD"/>
    <property type="match status" value="1"/>
</dbReference>
<feature type="transmembrane region" description="Helical" evidence="5">
    <location>
        <begin position="6"/>
        <end position="27"/>
    </location>
</feature>
<keyword evidence="7" id="KW-0378">Hydrolase</keyword>
<proteinExistence type="predicted"/>
<dbReference type="GO" id="GO:0009231">
    <property type="term" value="P:riboflavin biosynthetic process"/>
    <property type="evidence" value="ECO:0007669"/>
    <property type="project" value="UniProtKB-UniPathway"/>
</dbReference>
<dbReference type="PROSITE" id="PS51747">
    <property type="entry name" value="CYT_DCMP_DEAMINASES_2"/>
    <property type="match status" value="1"/>
</dbReference>
<dbReference type="InterPro" id="IPR004794">
    <property type="entry name" value="Eubact_RibD"/>
</dbReference>
<gene>
    <name evidence="7" type="ORF">JCM19294_1471</name>
</gene>
<evidence type="ECO:0000256" key="1">
    <source>
        <dbReference type="ARBA" id="ARBA00004882"/>
    </source>
</evidence>
<dbReference type="EMBL" id="BBML01000005">
    <property type="protein sequence ID" value="GAK97425.1"/>
    <property type="molecule type" value="Genomic_DNA"/>
</dbReference>
<dbReference type="GO" id="GO:0016491">
    <property type="term" value="F:oxidoreductase activity"/>
    <property type="evidence" value="ECO:0007669"/>
    <property type="project" value="UniProtKB-KW"/>
</dbReference>
<dbReference type="EC" id="3.5.4.26" evidence="2"/>
<keyword evidence="5" id="KW-0812">Transmembrane</keyword>
<dbReference type="GO" id="GO:0008835">
    <property type="term" value="F:diaminohydroxyphosphoribosylaminopyrimidine deaminase activity"/>
    <property type="evidence" value="ECO:0007669"/>
    <property type="project" value="UniProtKB-EC"/>
</dbReference>
<comment type="pathway">
    <text evidence="1">Cofactor biosynthesis; riboflavin biosynthesis; 5-amino-6-(D-ribitylamino)uracil from GTP: step 2/4.</text>
</comment>
<dbReference type="eggNOG" id="COG0117">
    <property type="taxonomic scope" value="Bacteria"/>
</dbReference>
<dbReference type="InterPro" id="IPR016193">
    <property type="entry name" value="Cytidine_deaminase-like"/>
</dbReference>
<dbReference type="PROSITE" id="PS00903">
    <property type="entry name" value="CYT_DCMP_DEAMINASES_1"/>
    <property type="match status" value="1"/>
</dbReference>
<dbReference type="InterPro" id="IPR002125">
    <property type="entry name" value="CMP_dCMP_dom"/>
</dbReference>
<feature type="transmembrane region" description="Helical" evidence="5">
    <location>
        <begin position="39"/>
        <end position="58"/>
    </location>
</feature>
<keyword evidence="5" id="KW-1133">Transmembrane helix</keyword>
<dbReference type="GO" id="GO:0008270">
    <property type="term" value="F:zinc ion binding"/>
    <property type="evidence" value="ECO:0007669"/>
    <property type="project" value="InterPro"/>
</dbReference>
<dbReference type="CDD" id="cd01284">
    <property type="entry name" value="Riboflavin_deaminase-reductase"/>
    <property type="match status" value="1"/>
</dbReference>
<evidence type="ECO:0000256" key="4">
    <source>
        <dbReference type="ARBA" id="ARBA00022833"/>
    </source>
</evidence>
<accession>A0A090Q338</accession>
<protein>
    <recommendedName>
        <fullName evidence="2">diaminohydroxyphosphoribosylaminopyrimidine deaminase</fullName>
        <ecNumber evidence="2">3.5.4.26</ecNumber>
    </recommendedName>
</protein>
<dbReference type="Gene3D" id="3.40.140.10">
    <property type="entry name" value="Cytidine Deaminase, domain 2"/>
    <property type="match status" value="1"/>
</dbReference>
<dbReference type="SUPFAM" id="SSF53927">
    <property type="entry name" value="Cytidine deaminase-like"/>
    <property type="match status" value="1"/>
</dbReference>
<evidence type="ECO:0000313" key="7">
    <source>
        <dbReference type="EMBL" id="GAK97425.1"/>
    </source>
</evidence>
<feature type="domain" description="CMP/dCMP-type deaminase" evidence="6">
    <location>
        <begin position="75"/>
        <end position="205"/>
    </location>
</feature>
<evidence type="ECO:0000256" key="3">
    <source>
        <dbReference type="ARBA" id="ARBA00022723"/>
    </source>
</evidence>
<dbReference type="Pfam" id="PF00383">
    <property type="entry name" value="dCMP_cyt_deam_1"/>
    <property type="match status" value="1"/>
</dbReference>
<comment type="caution">
    <text evidence="7">The sequence shown here is derived from an EMBL/GenBank/DDBJ whole genome shotgun (WGS) entry which is preliminary data.</text>
</comment>
<evidence type="ECO:0000256" key="5">
    <source>
        <dbReference type="SAM" id="Phobius"/>
    </source>
</evidence>
<evidence type="ECO:0000256" key="2">
    <source>
        <dbReference type="ARBA" id="ARBA00012766"/>
    </source>
</evidence>
<organism evidence="7 8">
    <name type="scientific">Nonlabens tegetincola</name>
    <dbReference type="NCBI Taxonomy" id="323273"/>
    <lineage>
        <taxon>Bacteria</taxon>
        <taxon>Pseudomonadati</taxon>
        <taxon>Bacteroidota</taxon>
        <taxon>Flavobacteriia</taxon>
        <taxon>Flavobacteriales</taxon>
        <taxon>Flavobacteriaceae</taxon>
        <taxon>Nonlabens</taxon>
    </lineage>
</organism>
<keyword evidence="4" id="KW-0862">Zinc</keyword>
<dbReference type="STRING" id="319236.BST91_02310"/>